<dbReference type="Pfam" id="PF05235">
    <property type="entry name" value="CHAD"/>
    <property type="match status" value="1"/>
</dbReference>
<evidence type="ECO:0000313" key="3">
    <source>
        <dbReference type="Proteomes" id="UP000029839"/>
    </source>
</evidence>
<dbReference type="PANTHER" id="PTHR39339:SF1">
    <property type="entry name" value="CHAD DOMAIN-CONTAINING PROTEIN"/>
    <property type="match status" value="1"/>
</dbReference>
<proteinExistence type="predicted"/>
<dbReference type="Proteomes" id="UP000029839">
    <property type="component" value="Unassembled WGS sequence"/>
</dbReference>
<organism evidence="2 3">
    <name type="scientific">Cellulomonas carbonis T26</name>
    <dbReference type="NCBI Taxonomy" id="947969"/>
    <lineage>
        <taxon>Bacteria</taxon>
        <taxon>Bacillati</taxon>
        <taxon>Actinomycetota</taxon>
        <taxon>Actinomycetes</taxon>
        <taxon>Micrococcales</taxon>
        <taxon>Cellulomonadaceae</taxon>
        <taxon>Cellulomonas</taxon>
    </lineage>
</organism>
<reference evidence="2 3" key="1">
    <citation type="submission" date="2013-08" db="EMBL/GenBank/DDBJ databases">
        <title>Genome sequencing of Cellulomonas carbonis T26.</title>
        <authorList>
            <person name="Chen F."/>
            <person name="Li Y."/>
            <person name="Wang G."/>
        </authorList>
    </citation>
    <scope>NUCLEOTIDE SEQUENCE [LARGE SCALE GENOMIC DNA]</scope>
    <source>
        <strain evidence="2 3">T26</strain>
    </source>
</reference>
<feature type="domain" description="CHAD" evidence="1">
    <location>
        <begin position="222"/>
        <end position="506"/>
    </location>
</feature>
<dbReference type="InterPro" id="IPR033469">
    <property type="entry name" value="CYTH-like_dom_sf"/>
</dbReference>
<dbReference type="Pfam" id="PF01928">
    <property type="entry name" value="CYTH"/>
    <property type="match status" value="1"/>
</dbReference>
<dbReference type="AlphaFoldDB" id="A0A0A0BL37"/>
<dbReference type="InterPro" id="IPR038186">
    <property type="entry name" value="CHAD_dom_sf"/>
</dbReference>
<comment type="caution">
    <text evidence="2">The sequence shown here is derived from an EMBL/GenBank/DDBJ whole genome shotgun (WGS) entry which is preliminary data.</text>
</comment>
<dbReference type="EMBL" id="AXCY01000113">
    <property type="protein sequence ID" value="KGM09218.1"/>
    <property type="molecule type" value="Genomic_DNA"/>
</dbReference>
<evidence type="ECO:0000259" key="1">
    <source>
        <dbReference type="PROSITE" id="PS51708"/>
    </source>
</evidence>
<dbReference type="OrthoDB" id="9777271at2"/>
<accession>A0A0A0BL37</accession>
<dbReference type="SMART" id="SM00880">
    <property type="entry name" value="CHAD"/>
    <property type="match status" value="1"/>
</dbReference>
<dbReference type="PROSITE" id="PS51708">
    <property type="entry name" value="CHAD"/>
    <property type="match status" value="1"/>
</dbReference>
<dbReference type="InterPro" id="IPR007899">
    <property type="entry name" value="CHAD_dom"/>
</dbReference>
<dbReference type="RefSeq" id="WP_043609119.1">
    <property type="nucleotide sequence ID" value="NZ_AXCY01000113.1"/>
</dbReference>
<evidence type="ECO:0000313" key="2">
    <source>
        <dbReference type="EMBL" id="KGM09218.1"/>
    </source>
</evidence>
<dbReference type="SUPFAM" id="SSF55154">
    <property type="entry name" value="CYTH-like phosphatases"/>
    <property type="match status" value="1"/>
</dbReference>
<dbReference type="Gene3D" id="2.40.320.10">
    <property type="entry name" value="Hypothetical Protein Pfu-838710-001"/>
    <property type="match status" value="1"/>
</dbReference>
<protein>
    <submittedName>
        <fullName evidence="2">Metal-binding protein</fullName>
    </submittedName>
</protein>
<keyword evidence="3" id="KW-1185">Reference proteome</keyword>
<dbReference type="SMART" id="SM01118">
    <property type="entry name" value="CYTH"/>
    <property type="match status" value="1"/>
</dbReference>
<dbReference type="InterPro" id="IPR023577">
    <property type="entry name" value="CYTH_domain"/>
</dbReference>
<dbReference type="Gene3D" id="1.40.20.10">
    <property type="entry name" value="CHAD domain"/>
    <property type="match status" value="1"/>
</dbReference>
<name>A0A0A0BL37_9CELL</name>
<sequence length="514" mass="56158">MASSQVEHEIKLDVPAGAEVPDLRSLPGVAEVRPETVELEAQYMDTADLSLLRARTTLRRRTGGPDEGWHLKRPVSADGTRRTELHAPLGSSTTVPAALRRQVQVVVRGRPIVPVATLSTTRTYHRLVADDGRVLAEVCDDVVRGRVGDAVRRGDDAAAPDDDAWREWEVELVDGEPDLLDAAGELLTRAGAEPAGRASKVGRVLSGVLPDAPPEPSSGLGRKRAGTVVWEHLAAQVAALQANDPLVRTDEPDAVHDMRVATRRLRSALRTFRPLVDRDVTDPLRDELKRLGQVLGEARDAEVLRGRLRSTVDDLDAELVVGPVAARVGEELDGAYRTAHRAAVRVLDAKRYLRLLDDLDRLVADPPWTGRARDRADDVLPRRVRSAHRDVVRAVDRAASTAGGSRDVALHEVRKAAKRARYAAEAVATRFGEPAERYAAAMEAVQDALGEHQDAVVARRVLRDLGMRAHLAGENGFTWGLLHGLEQARADAAESAFAEAWAVASRKKLRRWFD</sequence>
<reference evidence="2 3" key="2">
    <citation type="journal article" date="2015" name="Stand. Genomic Sci.">
        <title>Draft genome sequence of Cellulomonas carbonis T26(T) and comparative analysis of six Cellulomonas genomes.</title>
        <authorList>
            <person name="Zhuang W."/>
            <person name="Zhang S."/>
            <person name="Xia X."/>
            <person name="Wang G."/>
        </authorList>
    </citation>
    <scope>NUCLEOTIDE SEQUENCE [LARGE SCALE GENOMIC DNA]</scope>
    <source>
        <strain evidence="2 3">T26</strain>
    </source>
</reference>
<dbReference type="PANTHER" id="PTHR39339">
    <property type="entry name" value="SLR1444 PROTEIN"/>
    <property type="match status" value="1"/>
</dbReference>
<dbReference type="CDD" id="cd07374">
    <property type="entry name" value="CYTH-like_Pase"/>
    <property type="match status" value="1"/>
</dbReference>
<gene>
    <name evidence="2" type="ORF">N868_03725</name>
</gene>